<comment type="similarity">
    <text evidence="1">Belongs to the peptidase S33 family.</text>
</comment>
<dbReference type="SUPFAM" id="SSF53474">
    <property type="entry name" value="alpha/beta-Hydrolases"/>
    <property type="match status" value="1"/>
</dbReference>
<gene>
    <name evidence="6" type="ORF">AB0L16_08340</name>
</gene>
<keyword evidence="7" id="KW-1185">Reference proteome</keyword>
<feature type="domain" description="Peptidase S33 tripeptidyl aminopeptidase-like C-terminal" evidence="5">
    <location>
        <begin position="387"/>
        <end position="480"/>
    </location>
</feature>
<dbReference type="InterPro" id="IPR013595">
    <property type="entry name" value="Pept_S33_TAP-like_C"/>
</dbReference>
<protein>
    <submittedName>
        <fullName evidence="6">Alpha/beta hydrolase</fullName>
    </submittedName>
</protein>
<name>A0ABV3JUB4_STRON</name>
<comment type="caution">
    <text evidence="6">The sequence shown here is derived from an EMBL/GenBank/DDBJ whole genome shotgun (WGS) entry which is preliminary data.</text>
</comment>
<feature type="signal peptide" evidence="4">
    <location>
        <begin position="1"/>
        <end position="32"/>
    </location>
</feature>
<sequence length="482" mass="51823">MTFGNPHRRNTRRRRALLMALGSAVLAGTAIAAPAPAQAQPHGTLGWQTCADAPGRECAELSVPLDYREPDGPHTRLAVYRLRSDHPEARRGTLLLIAGGPGGAGKQMLAAEGERVRAATKGAYDIVAFDPRGVGGSTPTSCQLDPDDRKLAKLRGWPGPGGDIGENVARSRRIAAACDRNGGPLLRSLSTANEVRDIDQLRQALGERKLSAWGRSYGTYVGAWYAQQYPQHTDRWVLDSNDDPDPALVARGWLAHMAKGAEDRFPDFAKWAAAHGLAKRPQDVRPMFLALAARLDRQPGGQGNELRNTLQMSLYSDGSFQALGDAIRAAQAGRPLPSPAASDQEAAVMVATICNDARWPGEVAGYARAVATDRVRYPLTNGMPANITPCAFWKNAPADRPVRIDGHGPANVLMVQNLRDPATPYRYALRMREAFGKRARLVSVDSGGHGAYLANGNACGDAAVTAFLTEGRRPGHDLICKR</sequence>
<dbReference type="RefSeq" id="WP_109282889.1">
    <property type="nucleotide sequence ID" value="NZ_JBFAUK010000004.1"/>
</dbReference>
<evidence type="ECO:0000256" key="1">
    <source>
        <dbReference type="ARBA" id="ARBA00010088"/>
    </source>
</evidence>
<proteinExistence type="inferred from homology"/>
<dbReference type="PANTHER" id="PTHR43248">
    <property type="entry name" value="2-SUCCINYL-6-HYDROXY-2,4-CYCLOHEXADIENE-1-CARBOXYLATE SYNTHASE"/>
    <property type="match status" value="1"/>
</dbReference>
<dbReference type="PROSITE" id="PS51318">
    <property type="entry name" value="TAT"/>
    <property type="match status" value="1"/>
</dbReference>
<keyword evidence="3 6" id="KW-0378">Hydrolase</keyword>
<organism evidence="6 7">
    <name type="scientific">Streptomyces orinoci</name>
    <name type="common">Streptoverticillium orinoci</name>
    <dbReference type="NCBI Taxonomy" id="67339"/>
    <lineage>
        <taxon>Bacteria</taxon>
        <taxon>Bacillati</taxon>
        <taxon>Actinomycetota</taxon>
        <taxon>Actinomycetes</taxon>
        <taxon>Kitasatosporales</taxon>
        <taxon>Streptomycetaceae</taxon>
        <taxon>Streptomyces</taxon>
    </lineage>
</organism>
<feature type="chain" id="PRO_5046751306" evidence="4">
    <location>
        <begin position="33"/>
        <end position="482"/>
    </location>
</feature>
<keyword evidence="2 4" id="KW-0732">Signal</keyword>
<evidence type="ECO:0000313" key="7">
    <source>
        <dbReference type="Proteomes" id="UP001552594"/>
    </source>
</evidence>
<dbReference type="EMBL" id="JBFAUK010000004">
    <property type="protein sequence ID" value="MEV5506476.1"/>
    <property type="molecule type" value="Genomic_DNA"/>
</dbReference>
<reference evidence="6 7" key="1">
    <citation type="submission" date="2024-06" db="EMBL/GenBank/DDBJ databases">
        <title>The Natural Products Discovery Center: Release of the First 8490 Sequenced Strains for Exploring Actinobacteria Biosynthetic Diversity.</title>
        <authorList>
            <person name="Kalkreuter E."/>
            <person name="Kautsar S.A."/>
            <person name="Yang D."/>
            <person name="Bader C.D."/>
            <person name="Teijaro C.N."/>
            <person name="Fluegel L."/>
            <person name="Davis C.M."/>
            <person name="Simpson J.R."/>
            <person name="Lauterbach L."/>
            <person name="Steele A.D."/>
            <person name="Gui C."/>
            <person name="Meng S."/>
            <person name="Li G."/>
            <person name="Viehrig K."/>
            <person name="Ye F."/>
            <person name="Su P."/>
            <person name="Kiefer A.F."/>
            <person name="Nichols A."/>
            <person name="Cepeda A.J."/>
            <person name="Yan W."/>
            <person name="Fan B."/>
            <person name="Jiang Y."/>
            <person name="Adhikari A."/>
            <person name="Zheng C.-J."/>
            <person name="Schuster L."/>
            <person name="Cowan T.M."/>
            <person name="Smanski M.J."/>
            <person name="Chevrette M.G."/>
            <person name="De Carvalho L.P.S."/>
            <person name="Shen B."/>
        </authorList>
    </citation>
    <scope>NUCLEOTIDE SEQUENCE [LARGE SCALE GENOMIC DNA]</scope>
    <source>
        <strain evidence="6 7">NPDC052347</strain>
    </source>
</reference>
<dbReference type="PANTHER" id="PTHR43248:SF29">
    <property type="entry name" value="TRIPEPTIDYL AMINOPEPTIDASE"/>
    <property type="match status" value="1"/>
</dbReference>
<evidence type="ECO:0000256" key="4">
    <source>
        <dbReference type="SAM" id="SignalP"/>
    </source>
</evidence>
<dbReference type="InterPro" id="IPR029058">
    <property type="entry name" value="AB_hydrolase_fold"/>
</dbReference>
<evidence type="ECO:0000256" key="2">
    <source>
        <dbReference type="ARBA" id="ARBA00022729"/>
    </source>
</evidence>
<dbReference type="Gene3D" id="3.40.50.1820">
    <property type="entry name" value="alpha/beta hydrolase"/>
    <property type="match status" value="1"/>
</dbReference>
<dbReference type="InterPro" id="IPR006311">
    <property type="entry name" value="TAT_signal"/>
</dbReference>
<dbReference type="Proteomes" id="UP001552594">
    <property type="component" value="Unassembled WGS sequence"/>
</dbReference>
<evidence type="ECO:0000313" key="6">
    <source>
        <dbReference type="EMBL" id="MEV5506476.1"/>
    </source>
</evidence>
<accession>A0ABV3JUB4</accession>
<dbReference type="InterPro" id="IPR051601">
    <property type="entry name" value="Serine_prot/Carboxylest_S33"/>
</dbReference>
<evidence type="ECO:0000256" key="3">
    <source>
        <dbReference type="ARBA" id="ARBA00022801"/>
    </source>
</evidence>
<dbReference type="Pfam" id="PF08386">
    <property type="entry name" value="Abhydrolase_4"/>
    <property type="match status" value="1"/>
</dbReference>
<evidence type="ECO:0000259" key="5">
    <source>
        <dbReference type="Pfam" id="PF08386"/>
    </source>
</evidence>
<dbReference type="GO" id="GO:0016787">
    <property type="term" value="F:hydrolase activity"/>
    <property type="evidence" value="ECO:0007669"/>
    <property type="project" value="UniProtKB-KW"/>
</dbReference>